<feature type="compositionally biased region" description="Low complexity" evidence="1">
    <location>
        <begin position="71"/>
        <end position="85"/>
    </location>
</feature>
<dbReference type="EMBL" id="JABFTP020000103">
    <property type="protein sequence ID" value="KAL3276459.1"/>
    <property type="molecule type" value="Genomic_DNA"/>
</dbReference>
<evidence type="ECO:0000256" key="1">
    <source>
        <dbReference type="SAM" id="MobiDB-lite"/>
    </source>
</evidence>
<evidence type="ECO:0000313" key="2">
    <source>
        <dbReference type="EMBL" id="KAL3276459.1"/>
    </source>
</evidence>
<gene>
    <name evidence="2" type="ORF">HHI36_011840</name>
</gene>
<accession>A0ABD2ND62</accession>
<reference evidence="2 3" key="1">
    <citation type="journal article" date="2021" name="BMC Biol.">
        <title>Horizontally acquired antibacterial genes associated with adaptive radiation of ladybird beetles.</title>
        <authorList>
            <person name="Li H.S."/>
            <person name="Tang X.F."/>
            <person name="Huang Y.H."/>
            <person name="Xu Z.Y."/>
            <person name="Chen M.L."/>
            <person name="Du X.Y."/>
            <person name="Qiu B.Y."/>
            <person name="Chen P.T."/>
            <person name="Zhang W."/>
            <person name="Slipinski A."/>
            <person name="Escalona H.E."/>
            <person name="Waterhouse R.M."/>
            <person name="Zwick A."/>
            <person name="Pang H."/>
        </authorList>
    </citation>
    <scope>NUCLEOTIDE SEQUENCE [LARGE SCALE GENOMIC DNA]</scope>
    <source>
        <strain evidence="2">SYSU2018</strain>
    </source>
</reference>
<dbReference type="AlphaFoldDB" id="A0ABD2ND62"/>
<dbReference type="Proteomes" id="UP001516400">
    <property type="component" value="Unassembled WGS sequence"/>
</dbReference>
<keyword evidence="3" id="KW-1185">Reference proteome</keyword>
<protein>
    <submittedName>
        <fullName evidence="2">Uncharacterized protein</fullName>
    </submittedName>
</protein>
<feature type="compositionally biased region" description="Basic and acidic residues" evidence="1">
    <location>
        <begin position="37"/>
        <end position="52"/>
    </location>
</feature>
<comment type="caution">
    <text evidence="2">The sequence shown here is derived from an EMBL/GenBank/DDBJ whole genome shotgun (WGS) entry which is preliminary data.</text>
</comment>
<organism evidence="2 3">
    <name type="scientific">Cryptolaemus montrouzieri</name>
    <dbReference type="NCBI Taxonomy" id="559131"/>
    <lineage>
        <taxon>Eukaryota</taxon>
        <taxon>Metazoa</taxon>
        <taxon>Ecdysozoa</taxon>
        <taxon>Arthropoda</taxon>
        <taxon>Hexapoda</taxon>
        <taxon>Insecta</taxon>
        <taxon>Pterygota</taxon>
        <taxon>Neoptera</taxon>
        <taxon>Endopterygota</taxon>
        <taxon>Coleoptera</taxon>
        <taxon>Polyphaga</taxon>
        <taxon>Cucujiformia</taxon>
        <taxon>Coccinelloidea</taxon>
        <taxon>Coccinellidae</taxon>
        <taxon>Scymninae</taxon>
        <taxon>Scymnini</taxon>
        <taxon>Cryptolaemus</taxon>
    </lineage>
</organism>
<name>A0ABD2ND62_9CUCU</name>
<evidence type="ECO:0000313" key="3">
    <source>
        <dbReference type="Proteomes" id="UP001516400"/>
    </source>
</evidence>
<sequence length="85" mass="9131">MLSKDLILTASGDHLPVAPPVPAEILKALEQNAADEARGIVDDGQYRPDASEGYKSGATGPGRQYLAPNVQGGYQQQQQQKGYKY</sequence>
<proteinExistence type="predicted"/>
<feature type="region of interest" description="Disordered" evidence="1">
    <location>
        <begin position="37"/>
        <end position="85"/>
    </location>
</feature>